<geneLocation type="plasmid" evidence="1">
    <name>pSPRO01</name>
</geneLocation>
<gene>
    <name evidence="1" type="ordered locus">Spro_4956</name>
</gene>
<dbReference type="EMBL" id="CP000827">
    <property type="protein sequence ID" value="ABV44048.1"/>
    <property type="molecule type" value="Genomic_DNA"/>
</dbReference>
<dbReference type="Pfam" id="PF09684">
    <property type="entry name" value="Tail_P2_I"/>
    <property type="match status" value="1"/>
</dbReference>
<dbReference type="InterPro" id="IPR006521">
    <property type="entry name" value="Tail_protein_I"/>
</dbReference>
<dbReference type="NCBIfam" id="TIGR01634">
    <property type="entry name" value="tail_P2_I"/>
    <property type="match status" value="1"/>
</dbReference>
<protein>
    <submittedName>
        <fullName evidence="1">Phage tail protein I</fullName>
    </submittedName>
</protein>
<dbReference type="eggNOG" id="COG4385">
    <property type="taxonomic scope" value="Bacteria"/>
</dbReference>
<name>A8GLQ8_SERP5</name>
<sequence length="158" mass="17458">MSKLSETPSLYANIDALESLKLDHLAWQYSADTWRDNWPIDLKRSVIKNVIHEKRKKGSLAAVEDAISSLGSAGVITEWWELSPPGEPHTFSVTASINDFNGTIPSTQMQDDIISRIDSVKPIRSHYEFTQSLQSTGGLGVIGAANIITYARISGREQ</sequence>
<dbReference type="AlphaFoldDB" id="A8GLQ8"/>
<evidence type="ECO:0000313" key="1">
    <source>
        <dbReference type="EMBL" id="ABV44048.1"/>
    </source>
</evidence>
<organism evidence="1">
    <name type="scientific">Serratia proteamaculans (strain 568)</name>
    <dbReference type="NCBI Taxonomy" id="399741"/>
    <lineage>
        <taxon>Bacteria</taxon>
        <taxon>Pseudomonadati</taxon>
        <taxon>Pseudomonadota</taxon>
        <taxon>Gammaproteobacteria</taxon>
        <taxon>Enterobacterales</taxon>
        <taxon>Yersiniaceae</taxon>
        <taxon>Serratia</taxon>
    </lineage>
</organism>
<proteinExistence type="predicted"/>
<dbReference type="HOGENOM" id="CLU_086293_2_1_6"/>
<keyword evidence="1" id="KW-0614">Plasmid</keyword>
<reference evidence="1" key="1">
    <citation type="submission" date="2007-09" db="EMBL/GenBank/DDBJ databases">
        <title>Complete sequence of plasmid of Serratia proteamaculans 568.</title>
        <authorList>
            <consortium name="US DOE Joint Genome Institute"/>
            <person name="Copeland A."/>
            <person name="Lucas S."/>
            <person name="Lapidus A."/>
            <person name="Barry K."/>
            <person name="Glavina del Rio T."/>
            <person name="Dalin E."/>
            <person name="Tice H."/>
            <person name="Pitluck S."/>
            <person name="Chain P."/>
            <person name="Malfatti S."/>
            <person name="Shin M."/>
            <person name="Vergez L."/>
            <person name="Schmutz J."/>
            <person name="Larimer F."/>
            <person name="Land M."/>
            <person name="Hauser L."/>
            <person name="Kyrpides N."/>
            <person name="Kim E."/>
            <person name="Taghavi S."/>
            <person name="Newman L."/>
            <person name="Vangronsveld J."/>
            <person name="van der Lelie D."/>
            <person name="Richardson P."/>
        </authorList>
    </citation>
    <scope>NUCLEOTIDE SEQUENCE [LARGE SCALE GENOMIC DNA]</scope>
    <source>
        <strain evidence="1">568</strain>
        <plasmid evidence="1">pSPRO01</plasmid>
    </source>
</reference>
<dbReference type="KEGG" id="spe:Spro_4956"/>
<accession>A8GLQ8</accession>